<dbReference type="InterPro" id="IPR017804">
    <property type="entry name" value="MeTrfase_EgtD-like"/>
</dbReference>
<gene>
    <name evidence="4" type="primary">egtD</name>
    <name evidence="4" type="ORF">GCM10011410_06300</name>
</gene>
<dbReference type="PANTHER" id="PTHR43397">
    <property type="entry name" value="ERGOTHIONEINE BIOSYNTHESIS PROTEIN 1"/>
    <property type="match status" value="1"/>
</dbReference>
<dbReference type="InterPro" id="IPR051128">
    <property type="entry name" value="EgtD_Methyltrsf_superfamily"/>
</dbReference>
<dbReference type="InterPro" id="IPR035094">
    <property type="entry name" value="EgtD"/>
</dbReference>
<evidence type="ECO:0000313" key="4">
    <source>
        <dbReference type="EMBL" id="GGC56575.1"/>
    </source>
</evidence>
<sequence>MPVPTTQRHDVHIEPHDRERALIKDVQDGLGSRPYTLPPKWFYDSTGSELFDQITTLAEYYPTRTERAVLESCVSDIAEATGAHTVVELGSGSSEKTRLLLDALQAHGTLRTYVAQDVSESALTAAMNHIMVDYPGVDLHSVVSDFSAANYRDGLHWLPDYPHRLLVFLGGTIGNLVPAERAHFFGAMRELLHDGEHVLLGAGLIIDETTMVAAYDDARGVTADFNRNVLSVMNAELGADFDVHEFDHVSLWDAENQWIEMHLRARKDMTVQVPGAGVVVNLEAGETIRTEVSAKFELSALVEELAAHQLHVRLVWQDPDSRFAVLLAEAAQ</sequence>
<name>A0A916XA93_9ACTN</name>
<dbReference type="Pfam" id="PF10017">
    <property type="entry name" value="Methyltransf_33"/>
    <property type="match status" value="1"/>
</dbReference>
<organism evidence="4 5">
    <name type="scientific">Hoyosella rhizosphaerae</name>
    <dbReference type="NCBI Taxonomy" id="1755582"/>
    <lineage>
        <taxon>Bacteria</taxon>
        <taxon>Bacillati</taxon>
        <taxon>Actinomycetota</taxon>
        <taxon>Actinomycetes</taxon>
        <taxon>Mycobacteriales</taxon>
        <taxon>Hoyosellaceae</taxon>
        <taxon>Hoyosella</taxon>
    </lineage>
</organism>
<reference evidence="4" key="1">
    <citation type="journal article" date="2014" name="Int. J. Syst. Evol. Microbiol.">
        <title>Complete genome sequence of Corynebacterium casei LMG S-19264T (=DSM 44701T), isolated from a smear-ripened cheese.</title>
        <authorList>
            <consortium name="US DOE Joint Genome Institute (JGI-PGF)"/>
            <person name="Walter F."/>
            <person name="Albersmeier A."/>
            <person name="Kalinowski J."/>
            <person name="Ruckert C."/>
        </authorList>
    </citation>
    <scope>NUCLEOTIDE SEQUENCE</scope>
    <source>
        <strain evidence="4">CGMCC 1.15478</strain>
    </source>
</reference>
<dbReference type="NCBIfam" id="TIGR03438">
    <property type="entry name" value="egtD_ergothio"/>
    <property type="match status" value="1"/>
</dbReference>
<dbReference type="EMBL" id="BMJH01000001">
    <property type="protein sequence ID" value="GGC56575.1"/>
    <property type="molecule type" value="Genomic_DNA"/>
</dbReference>
<evidence type="ECO:0000259" key="3">
    <source>
        <dbReference type="Pfam" id="PF10017"/>
    </source>
</evidence>
<dbReference type="SUPFAM" id="SSF53335">
    <property type="entry name" value="S-adenosyl-L-methionine-dependent methyltransferases"/>
    <property type="match status" value="1"/>
</dbReference>
<dbReference type="GO" id="GO:0008168">
    <property type="term" value="F:methyltransferase activity"/>
    <property type="evidence" value="ECO:0007669"/>
    <property type="project" value="UniProtKB-KW"/>
</dbReference>
<dbReference type="PANTHER" id="PTHR43397:SF1">
    <property type="entry name" value="ERGOTHIONEINE BIOSYNTHESIS PROTEIN 1"/>
    <property type="match status" value="1"/>
</dbReference>
<reference evidence="4" key="2">
    <citation type="submission" date="2020-09" db="EMBL/GenBank/DDBJ databases">
        <authorList>
            <person name="Sun Q."/>
            <person name="Zhou Y."/>
        </authorList>
    </citation>
    <scope>NUCLEOTIDE SEQUENCE</scope>
    <source>
        <strain evidence="4">CGMCC 1.15478</strain>
    </source>
</reference>
<dbReference type="RefSeq" id="WP_188670573.1">
    <property type="nucleotide sequence ID" value="NZ_BMJH01000001.1"/>
</dbReference>
<keyword evidence="2" id="KW-0808">Transferase</keyword>
<feature type="domain" description="Histidine-specific methyltransferase SAM-dependent" evidence="3">
    <location>
        <begin position="24"/>
        <end position="329"/>
    </location>
</feature>
<comment type="caution">
    <text evidence="4">The sequence shown here is derived from an EMBL/GenBank/DDBJ whole genome shotgun (WGS) entry which is preliminary data.</text>
</comment>
<dbReference type="Proteomes" id="UP000641514">
    <property type="component" value="Unassembled WGS sequence"/>
</dbReference>
<evidence type="ECO:0000313" key="5">
    <source>
        <dbReference type="Proteomes" id="UP000641514"/>
    </source>
</evidence>
<dbReference type="PIRSF" id="PIRSF018005">
    <property type="entry name" value="UCP018005"/>
    <property type="match status" value="1"/>
</dbReference>
<keyword evidence="1" id="KW-0489">Methyltransferase</keyword>
<dbReference type="GO" id="GO:0032259">
    <property type="term" value="P:methylation"/>
    <property type="evidence" value="ECO:0007669"/>
    <property type="project" value="UniProtKB-KW"/>
</dbReference>
<protein>
    <submittedName>
        <fullName evidence="4">Histidine N-alpha-methyltransferase</fullName>
    </submittedName>
</protein>
<keyword evidence="5" id="KW-1185">Reference proteome</keyword>
<evidence type="ECO:0000256" key="2">
    <source>
        <dbReference type="ARBA" id="ARBA00022679"/>
    </source>
</evidence>
<dbReference type="AlphaFoldDB" id="A0A916XA93"/>
<dbReference type="Gene3D" id="3.40.50.150">
    <property type="entry name" value="Vaccinia Virus protein VP39"/>
    <property type="match status" value="1"/>
</dbReference>
<evidence type="ECO:0000256" key="1">
    <source>
        <dbReference type="ARBA" id="ARBA00022603"/>
    </source>
</evidence>
<accession>A0A916XA93</accession>
<dbReference type="InterPro" id="IPR019257">
    <property type="entry name" value="MeTrfase_dom"/>
</dbReference>
<proteinExistence type="predicted"/>
<dbReference type="InterPro" id="IPR029063">
    <property type="entry name" value="SAM-dependent_MTases_sf"/>
</dbReference>